<dbReference type="PANTHER" id="PTHR10068">
    <property type="entry name" value="BONE MARROW PROTEOGLYCAN"/>
    <property type="match status" value="1"/>
</dbReference>
<reference evidence="5" key="1">
    <citation type="submission" date="2020-11" db="EMBL/GenBank/DDBJ databases">
        <title>Sequencing the genomes of 1000 actinobacteria strains.</title>
        <authorList>
            <person name="Klenk H.-P."/>
        </authorList>
    </citation>
    <scope>NUCLEOTIDE SEQUENCE</scope>
    <source>
        <strain evidence="5">DSM 45632</strain>
    </source>
</reference>
<evidence type="ECO:0000256" key="3">
    <source>
        <dbReference type="SAM" id="SignalP"/>
    </source>
</evidence>
<feature type="domain" description="Htaa" evidence="4">
    <location>
        <begin position="39"/>
        <end position="201"/>
    </location>
</feature>
<evidence type="ECO:0000259" key="4">
    <source>
        <dbReference type="Pfam" id="PF04213"/>
    </source>
</evidence>
<dbReference type="PANTHER" id="PTHR10068:SF14">
    <property type="entry name" value="CELL WALL ADHESIN EAP1"/>
    <property type="match status" value="1"/>
</dbReference>
<evidence type="ECO:0000256" key="2">
    <source>
        <dbReference type="SAM" id="Phobius"/>
    </source>
</evidence>
<proteinExistence type="predicted"/>
<sequence>MKRSLIAGMSAAAIAATALVAPQAVHAADPAPVVQSGSVETPIKDSFLGYIQGFAKGEIHVSEGAEKVLNGEKTKAFKLPVNADDTKLDANGNGTIELDGKIQFYGHKGLGANGGWGLDLNFSDIKLKVDGKKMQMLADYVSVGELPGGEGSKNSPADDALIAEYELVAPIKPEAGKEFDFKVNKGRLKDGGFDAFIAYSEQYKPEADAFGGTLKFAEKKKEEPTNTSKPEEPTNTSKPEEPTNTSKPEEPTNTSKPEEPTNTSKPEEPTNTSKPEEPTNTSKPAEPTNTSKPEEPTNTSKPAEPTNTSKPAEPTNTSKPAEPTNTSKPAEPTNTSKPAEPTSTSKPAEPTNTSKPAKPTNTSKPAKPTNTSKPAKPTNTSKPAEPTNTSKPAEPTNTSKPAEPTNTSKPAEPTNTSKPAEPTNTSKPAPNAGSSEKAKTAGIVIGVLAALAAIIGIIGFINSGALDSIMRQFRGALDSIMRQFR</sequence>
<comment type="caution">
    <text evidence="5">The sequence shown here is derived from an EMBL/GenBank/DDBJ whole genome shotgun (WGS) entry which is preliminary data.</text>
</comment>
<keyword evidence="2" id="KW-0812">Transmembrane</keyword>
<name>A0A931DZV6_9CORY</name>
<dbReference type="AlphaFoldDB" id="A0A931DZV6"/>
<dbReference type="EMBL" id="JADOUE010000001">
    <property type="protein sequence ID" value="MBG6121161.1"/>
    <property type="molecule type" value="Genomic_DNA"/>
</dbReference>
<dbReference type="RefSeq" id="WP_196823785.1">
    <property type="nucleotide sequence ID" value="NZ_CP046980.1"/>
</dbReference>
<feature type="region of interest" description="Disordered" evidence="1">
    <location>
        <begin position="217"/>
        <end position="436"/>
    </location>
</feature>
<accession>A0A931DZV6</accession>
<protein>
    <recommendedName>
        <fullName evidence="4">Htaa domain-containing protein</fullName>
    </recommendedName>
</protein>
<keyword evidence="2" id="KW-0472">Membrane</keyword>
<gene>
    <name evidence="5" type="ORF">IW254_000130</name>
</gene>
<evidence type="ECO:0000256" key="1">
    <source>
        <dbReference type="SAM" id="MobiDB-lite"/>
    </source>
</evidence>
<feature type="compositionally biased region" description="Basic and acidic residues" evidence="1">
    <location>
        <begin position="217"/>
        <end position="232"/>
    </location>
</feature>
<feature type="chain" id="PRO_5037818225" description="Htaa domain-containing protein" evidence="3">
    <location>
        <begin position="28"/>
        <end position="485"/>
    </location>
</feature>
<keyword evidence="3" id="KW-0732">Signal</keyword>
<keyword evidence="6" id="KW-1185">Reference proteome</keyword>
<dbReference type="Pfam" id="PF04213">
    <property type="entry name" value="HtaA"/>
    <property type="match status" value="1"/>
</dbReference>
<feature type="transmembrane region" description="Helical" evidence="2">
    <location>
        <begin position="441"/>
        <end position="461"/>
    </location>
</feature>
<evidence type="ECO:0000313" key="6">
    <source>
        <dbReference type="Proteomes" id="UP000658613"/>
    </source>
</evidence>
<evidence type="ECO:0000313" key="5">
    <source>
        <dbReference type="EMBL" id="MBG6121161.1"/>
    </source>
</evidence>
<feature type="compositionally biased region" description="Polar residues" evidence="1">
    <location>
        <begin position="233"/>
        <end position="434"/>
    </location>
</feature>
<organism evidence="5 6">
    <name type="scientific">Corynebacterium aquatimens</name>
    <dbReference type="NCBI Taxonomy" id="1190508"/>
    <lineage>
        <taxon>Bacteria</taxon>
        <taxon>Bacillati</taxon>
        <taxon>Actinomycetota</taxon>
        <taxon>Actinomycetes</taxon>
        <taxon>Mycobacteriales</taxon>
        <taxon>Corynebacteriaceae</taxon>
        <taxon>Corynebacterium</taxon>
    </lineage>
</organism>
<dbReference type="PRINTS" id="PR01217">
    <property type="entry name" value="PRICHEXTENSN"/>
</dbReference>
<dbReference type="InterPro" id="IPR007331">
    <property type="entry name" value="Htaa"/>
</dbReference>
<keyword evidence="2" id="KW-1133">Transmembrane helix</keyword>
<feature type="signal peptide" evidence="3">
    <location>
        <begin position="1"/>
        <end position="27"/>
    </location>
</feature>
<dbReference type="Proteomes" id="UP000658613">
    <property type="component" value="Unassembled WGS sequence"/>
</dbReference>